<dbReference type="RefSeq" id="WP_006895024.1">
    <property type="nucleotide sequence ID" value="NZ_BANU01000005.1"/>
</dbReference>
<name>L7LFS2_9ACTN</name>
<keyword evidence="2" id="KW-1185">Reference proteome</keyword>
<gene>
    <name evidence="1" type="ORF">GSI01S_05_00690</name>
</gene>
<comment type="caution">
    <text evidence="1">The sequence shown here is derived from an EMBL/GenBank/DDBJ whole genome shotgun (WGS) entry which is preliminary data.</text>
</comment>
<dbReference type="EMBL" id="BANU01000005">
    <property type="protein sequence ID" value="GAC59749.1"/>
    <property type="molecule type" value="Genomic_DNA"/>
</dbReference>
<sequence>MNDTSSTAPTVTDRLRRLPLRLATGAFILNSGIGKLSLDDEAAAGLQGMAANAFPAVRQVRPGLFGKALAVAEIGVGSALLAPWVPTAVAGAALTAFSSGLLTMYVRTPGMHEDGSLRPTQQGIPVAKDSWMLGIGTSLLIDAALSGGMRTRRTCCRTAEPADSAE</sequence>
<proteinExistence type="predicted"/>
<dbReference type="AlphaFoldDB" id="L7LFS2"/>
<evidence type="ECO:0008006" key="3">
    <source>
        <dbReference type="Google" id="ProtNLM"/>
    </source>
</evidence>
<accession>L7LFS2</accession>
<organism evidence="1 2">
    <name type="scientific">Gordonia sihwensis NBRC 108236</name>
    <dbReference type="NCBI Taxonomy" id="1223544"/>
    <lineage>
        <taxon>Bacteria</taxon>
        <taxon>Bacillati</taxon>
        <taxon>Actinomycetota</taxon>
        <taxon>Actinomycetes</taxon>
        <taxon>Mycobacteriales</taxon>
        <taxon>Gordoniaceae</taxon>
        <taxon>Gordonia</taxon>
    </lineage>
</organism>
<reference evidence="1 2" key="1">
    <citation type="submission" date="2012-12" db="EMBL/GenBank/DDBJ databases">
        <title>Whole genome shotgun sequence of Gordonia sihwensis NBRC 108236.</title>
        <authorList>
            <person name="Yoshida I."/>
            <person name="Hosoyama A."/>
            <person name="Tsuchikane K."/>
            <person name="Ando Y."/>
            <person name="Baba S."/>
            <person name="Ohji S."/>
            <person name="Hamada M."/>
            <person name="Tamura T."/>
            <person name="Yamazoe A."/>
            <person name="Yamazaki S."/>
            <person name="Fujita N."/>
        </authorList>
    </citation>
    <scope>NUCLEOTIDE SEQUENCE [LARGE SCALE GENOMIC DNA]</scope>
    <source>
        <strain evidence="1 2">NBRC 108236</strain>
    </source>
</reference>
<evidence type="ECO:0000313" key="1">
    <source>
        <dbReference type="EMBL" id="GAC59749.1"/>
    </source>
</evidence>
<dbReference type="eggNOG" id="ENOG5032S5B">
    <property type="taxonomic scope" value="Bacteria"/>
</dbReference>
<evidence type="ECO:0000313" key="2">
    <source>
        <dbReference type="Proteomes" id="UP000035083"/>
    </source>
</evidence>
<protein>
    <recommendedName>
        <fullName evidence="3">DoxX family protein</fullName>
    </recommendedName>
</protein>
<dbReference type="Proteomes" id="UP000035083">
    <property type="component" value="Unassembled WGS sequence"/>
</dbReference>